<gene>
    <name evidence="2" type="ORF">BT67DRAFT_74696</name>
</gene>
<feature type="signal peptide" evidence="1">
    <location>
        <begin position="1"/>
        <end position="20"/>
    </location>
</feature>
<dbReference type="EMBL" id="MU853416">
    <property type="protein sequence ID" value="KAK4132636.1"/>
    <property type="molecule type" value="Genomic_DNA"/>
</dbReference>
<protein>
    <recommendedName>
        <fullName evidence="4">Cerato-platanin</fullName>
    </recommendedName>
</protein>
<keyword evidence="1" id="KW-0732">Signal</keyword>
<dbReference type="Proteomes" id="UP001304895">
    <property type="component" value="Unassembled WGS sequence"/>
</dbReference>
<reference evidence="2" key="1">
    <citation type="journal article" date="2023" name="Mol. Phylogenet. Evol.">
        <title>Genome-scale phylogeny and comparative genomics of the fungal order Sordariales.</title>
        <authorList>
            <person name="Hensen N."/>
            <person name="Bonometti L."/>
            <person name="Westerberg I."/>
            <person name="Brannstrom I.O."/>
            <person name="Guillou S."/>
            <person name="Cros-Aarteil S."/>
            <person name="Calhoun S."/>
            <person name="Haridas S."/>
            <person name="Kuo A."/>
            <person name="Mondo S."/>
            <person name="Pangilinan J."/>
            <person name="Riley R."/>
            <person name="LaButti K."/>
            <person name="Andreopoulos B."/>
            <person name="Lipzen A."/>
            <person name="Chen C."/>
            <person name="Yan M."/>
            <person name="Daum C."/>
            <person name="Ng V."/>
            <person name="Clum A."/>
            <person name="Steindorff A."/>
            <person name="Ohm R.A."/>
            <person name="Martin F."/>
            <person name="Silar P."/>
            <person name="Natvig D.O."/>
            <person name="Lalanne C."/>
            <person name="Gautier V."/>
            <person name="Ament-Velasquez S.L."/>
            <person name="Kruys A."/>
            <person name="Hutchinson M.I."/>
            <person name="Powell A.J."/>
            <person name="Barry K."/>
            <person name="Miller A.N."/>
            <person name="Grigoriev I.V."/>
            <person name="Debuchy R."/>
            <person name="Gladieux P."/>
            <person name="Hiltunen Thoren M."/>
            <person name="Johannesson H."/>
        </authorList>
    </citation>
    <scope>NUCLEOTIDE SEQUENCE</scope>
    <source>
        <strain evidence="2">CBS 123565</strain>
    </source>
</reference>
<evidence type="ECO:0000256" key="1">
    <source>
        <dbReference type="SAM" id="SignalP"/>
    </source>
</evidence>
<name>A0AAN6ZC92_9PEZI</name>
<evidence type="ECO:0000313" key="3">
    <source>
        <dbReference type="Proteomes" id="UP001304895"/>
    </source>
</evidence>
<evidence type="ECO:0008006" key="4">
    <source>
        <dbReference type="Google" id="ProtNLM"/>
    </source>
</evidence>
<dbReference type="AlphaFoldDB" id="A0AAN6ZC92"/>
<dbReference type="PANTHER" id="PTHR38850:SF2">
    <property type="entry name" value="CERATO-PLATANIN"/>
    <property type="match status" value="1"/>
</dbReference>
<organism evidence="2 3">
    <name type="scientific">Trichocladium antarcticum</name>
    <dbReference type="NCBI Taxonomy" id="1450529"/>
    <lineage>
        <taxon>Eukaryota</taxon>
        <taxon>Fungi</taxon>
        <taxon>Dikarya</taxon>
        <taxon>Ascomycota</taxon>
        <taxon>Pezizomycotina</taxon>
        <taxon>Sordariomycetes</taxon>
        <taxon>Sordariomycetidae</taxon>
        <taxon>Sordariales</taxon>
        <taxon>Chaetomiaceae</taxon>
        <taxon>Trichocladium</taxon>
    </lineage>
</organism>
<evidence type="ECO:0000313" key="2">
    <source>
        <dbReference type="EMBL" id="KAK4132636.1"/>
    </source>
</evidence>
<dbReference type="PANTHER" id="PTHR38850">
    <property type="entry name" value="CERATO-PLATANIN"/>
    <property type="match status" value="1"/>
</dbReference>
<accession>A0AAN6ZC92</accession>
<dbReference type="Gene3D" id="2.40.40.10">
    <property type="entry name" value="RlpA-like domain"/>
    <property type="match status" value="1"/>
</dbReference>
<feature type="chain" id="PRO_5043015263" description="Cerato-platanin" evidence="1">
    <location>
        <begin position="21"/>
        <end position="257"/>
    </location>
</feature>
<keyword evidence="3" id="KW-1185">Reference proteome</keyword>
<proteinExistence type="predicted"/>
<dbReference type="InterPro" id="IPR036908">
    <property type="entry name" value="RlpA-like_sf"/>
</dbReference>
<comment type="caution">
    <text evidence="2">The sequence shown here is derived from an EMBL/GenBank/DDBJ whole genome shotgun (WGS) entry which is preliminary data.</text>
</comment>
<reference evidence="2" key="2">
    <citation type="submission" date="2023-05" db="EMBL/GenBank/DDBJ databases">
        <authorList>
            <consortium name="Lawrence Berkeley National Laboratory"/>
            <person name="Steindorff A."/>
            <person name="Hensen N."/>
            <person name="Bonometti L."/>
            <person name="Westerberg I."/>
            <person name="Brannstrom I.O."/>
            <person name="Guillou S."/>
            <person name="Cros-Aarteil S."/>
            <person name="Calhoun S."/>
            <person name="Haridas S."/>
            <person name="Kuo A."/>
            <person name="Mondo S."/>
            <person name="Pangilinan J."/>
            <person name="Riley R."/>
            <person name="Labutti K."/>
            <person name="Andreopoulos B."/>
            <person name="Lipzen A."/>
            <person name="Chen C."/>
            <person name="Yanf M."/>
            <person name="Daum C."/>
            <person name="Ng V."/>
            <person name="Clum A."/>
            <person name="Ohm R."/>
            <person name="Martin F."/>
            <person name="Silar P."/>
            <person name="Natvig D."/>
            <person name="Lalanne C."/>
            <person name="Gautier V."/>
            <person name="Ament-Velasquez S.L."/>
            <person name="Kruys A."/>
            <person name="Hutchinson M.I."/>
            <person name="Powell A.J."/>
            <person name="Barry K."/>
            <person name="Miller A.N."/>
            <person name="Grigoriev I.V."/>
            <person name="Debuchy R."/>
            <person name="Gladieux P."/>
            <person name="Thoren M.H."/>
            <person name="Johannesson H."/>
        </authorList>
    </citation>
    <scope>NUCLEOTIDE SEQUENCE</scope>
    <source>
        <strain evidence="2">CBS 123565</strain>
    </source>
</reference>
<sequence>MRWPFRFLALLIAAVPSCVADGGTIWVTPHESYSSSVGVLGCKVDTNRIAYWPQSVDCNKICVSLSYQGRTVKLLRIDQSQGAYDVSYDAWNQLMTGESATKTPTTGGATAMEYKELPASDCASLIHTKRHKLPLSASNSMNFVASCLAKDTWVGNNHILYNIADPICTWGHDEDCTLDWPAANQATCPHQLGLPNALTSAPVYNIQYGTGKKVRAGSNQVVDSGAPTLNLGSTAKSNAVIAVAAGFLGHYWLVCAI</sequence>